<dbReference type="InterPro" id="IPR007138">
    <property type="entry name" value="ABM_dom"/>
</dbReference>
<evidence type="ECO:0000259" key="1">
    <source>
        <dbReference type="PROSITE" id="PS51725"/>
    </source>
</evidence>
<proteinExistence type="predicted"/>
<gene>
    <name evidence="2" type="ORF">METZ01_LOCUS175358</name>
</gene>
<dbReference type="Pfam" id="PF03992">
    <property type="entry name" value="ABM"/>
    <property type="match status" value="1"/>
</dbReference>
<accession>A0A382C9D0</accession>
<dbReference type="PROSITE" id="PS51725">
    <property type="entry name" value="ABM"/>
    <property type="match status" value="1"/>
</dbReference>
<organism evidence="2">
    <name type="scientific">marine metagenome</name>
    <dbReference type="NCBI Taxonomy" id="408172"/>
    <lineage>
        <taxon>unclassified sequences</taxon>
        <taxon>metagenomes</taxon>
        <taxon>ecological metagenomes</taxon>
    </lineage>
</organism>
<protein>
    <recommendedName>
        <fullName evidence="1">ABM domain-containing protein</fullName>
    </recommendedName>
</protein>
<dbReference type="EMBL" id="UINC01033351">
    <property type="protein sequence ID" value="SVB22504.1"/>
    <property type="molecule type" value="Genomic_DNA"/>
</dbReference>
<dbReference type="Gene3D" id="3.30.70.100">
    <property type="match status" value="1"/>
</dbReference>
<sequence length="151" mass="17021">MDNHKDTSGSADVSPRLIDNASNTPFVLLASLRVKPDRLEEYLELAEKTDTAVKESEPGMLLHTFDADPSDPCAFTWTEVYENDAALIAHLNNPKLDEYLKGHEEMGDGLEVEIYGALAEDTIKFLNDSGIQWKHHCTRFGFFDKFCARKI</sequence>
<feature type="domain" description="ABM" evidence="1">
    <location>
        <begin position="26"/>
        <end position="118"/>
    </location>
</feature>
<evidence type="ECO:0000313" key="2">
    <source>
        <dbReference type="EMBL" id="SVB22504.1"/>
    </source>
</evidence>
<dbReference type="InterPro" id="IPR011008">
    <property type="entry name" value="Dimeric_a/b-barrel"/>
</dbReference>
<name>A0A382C9D0_9ZZZZ</name>
<dbReference type="AlphaFoldDB" id="A0A382C9D0"/>
<dbReference type="SUPFAM" id="SSF54909">
    <property type="entry name" value="Dimeric alpha+beta barrel"/>
    <property type="match status" value="1"/>
</dbReference>
<reference evidence="2" key="1">
    <citation type="submission" date="2018-05" db="EMBL/GenBank/DDBJ databases">
        <authorList>
            <person name="Lanie J.A."/>
            <person name="Ng W.-L."/>
            <person name="Kazmierczak K.M."/>
            <person name="Andrzejewski T.M."/>
            <person name="Davidsen T.M."/>
            <person name="Wayne K.J."/>
            <person name="Tettelin H."/>
            <person name="Glass J.I."/>
            <person name="Rusch D."/>
            <person name="Podicherti R."/>
            <person name="Tsui H.-C.T."/>
            <person name="Winkler M.E."/>
        </authorList>
    </citation>
    <scope>NUCLEOTIDE SEQUENCE</scope>
</reference>